<dbReference type="FunFam" id="3.90.70.30:FF:000001">
    <property type="entry name" value="Glutathione gamma-glutamylcysteinyltransferase 1"/>
    <property type="match status" value="1"/>
</dbReference>
<organism evidence="9 10">
    <name type="scientific">Musa troglodytarum</name>
    <name type="common">fe'i banana</name>
    <dbReference type="NCBI Taxonomy" id="320322"/>
    <lineage>
        <taxon>Eukaryota</taxon>
        <taxon>Viridiplantae</taxon>
        <taxon>Streptophyta</taxon>
        <taxon>Embryophyta</taxon>
        <taxon>Tracheophyta</taxon>
        <taxon>Spermatophyta</taxon>
        <taxon>Magnoliopsida</taxon>
        <taxon>Liliopsida</taxon>
        <taxon>Zingiberales</taxon>
        <taxon>Musaceae</taxon>
        <taxon>Musa</taxon>
    </lineage>
</organism>
<dbReference type="InterPro" id="IPR006594">
    <property type="entry name" value="LisH"/>
</dbReference>
<dbReference type="AlphaFoldDB" id="A0A9E7EL44"/>
<dbReference type="EC" id="2.3.2.15" evidence="1"/>
<keyword evidence="4" id="KW-0479">Metal-binding</keyword>
<dbReference type="GO" id="GO:0046938">
    <property type="term" value="P:phytochelatin biosynthetic process"/>
    <property type="evidence" value="ECO:0007669"/>
    <property type="project" value="InterPro"/>
</dbReference>
<dbReference type="SMART" id="SM00320">
    <property type="entry name" value="WD40"/>
    <property type="match status" value="5"/>
</dbReference>
<evidence type="ECO:0000256" key="3">
    <source>
        <dbReference type="ARBA" id="ARBA00022679"/>
    </source>
</evidence>
<keyword evidence="3" id="KW-0808">Transferase</keyword>
<dbReference type="Pfam" id="PF09328">
    <property type="entry name" value="Phytochelatin_C"/>
    <property type="match status" value="1"/>
</dbReference>
<keyword evidence="10" id="KW-1185">Reference proteome</keyword>
<keyword evidence="5" id="KW-0012">Acyltransferase</keyword>
<dbReference type="GO" id="GO:0003714">
    <property type="term" value="F:transcription corepressor activity"/>
    <property type="evidence" value="ECO:0007669"/>
    <property type="project" value="InterPro"/>
</dbReference>
<dbReference type="InterPro" id="IPR044716">
    <property type="entry name" value="LEUNIG-like"/>
</dbReference>
<dbReference type="PROSITE" id="PS50294">
    <property type="entry name" value="WD_REPEATS_REGION"/>
    <property type="match status" value="2"/>
</dbReference>
<dbReference type="SUPFAM" id="SSF54001">
    <property type="entry name" value="Cysteine proteinases"/>
    <property type="match status" value="1"/>
</dbReference>
<dbReference type="PANTHER" id="PTHR44376:SF9">
    <property type="entry name" value="TRANSCRIPTIONAL COREPRESSOR LEUNIG_HOMOLOG"/>
    <property type="match status" value="1"/>
</dbReference>
<feature type="compositionally biased region" description="Polar residues" evidence="7">
    <location>
        <begin position="814"/>
        <end position="830"/>
    </location>
</feature>
<evidence type="ECO:0000259" key="8">
    <source>
        <dbReference type="PROSITE" id="PS51443"/>
    </source>
</evidence>
<name>A0A9E7EL44_9LILI</name>
<keyword evidence="2" id="KW-0104">Cadmium</keyword>
<dbReference type="OrthoDB" id="5600002at2759"/>
<gene>
    <name evidence="9" type="ORF">MUK42_17118</name>
</gene>
<feature type="repeat" description="WD" evidence="6">
    <location>
        <begin position="1198"/>
        <end position="1230"/>
    </location>
</feature>
<dbReference type="EMBL" id="CP097503">
    <property type="protein sequence ID" value="URD79121.1"/>
    <property type="molecule type" value="Genomic_DNA"/>
</dbReference>
<dbReference type="GO" id="GO:0016756">
    <property type="term" value="F:glutathione gamma-glutamylcysteinyltransferase activity"/>
    <property type="evidence" value="ECO:0007669"/>
    <property type="project" value="UniProtKB-EC"/>
</dbReference>
<dbReference type="PANTHER" id="PTHR44376">
    <property type="entry name" value="TRANSCRIPTIONAL REGULATOR OF FILAMENTOUS GROWTH FLO8"/>
    <property type="match status" value="1"/>
</dbReference>
<evidence type="ECO:0000313" key="10">
    <source>
        <dbReference type="Proteomes" id="UP001055439"/>
    </source>
</evidence>
<dbReference type="SUPFAM" id="SSF50978">
    <property type="entry name" value="WD40 repeat-like"/>
    <property type="match status" value="1"/>
</dbReference>
<feature type="repeat" description="WD" evidence="6">
    <location>
        <begin position="1043"/>
        <end position="1084"/>
    </location>
</feature>
<dbReference type="InterPro" id="IPR015407">
    <property type="entry name" value="Phytochelatin_synthase_C"/>
</dbReference>
<dbReference type="GO" id="GO:0010038">
    <property type="term" value="P:response to metal ion"/>
    <property type="evidence" value="ECO:0007669"/>
    <property type="project" value="InterPro"/>
</dbReference>
<keyword evidence="6" id="KW-0853">WD repeat</keyword>
<feature type="compositionally biased region" description="Low complexity" evidence="7">
    <location>
        <begin position="859"/>
        <end position="868"/>
    </location>
</feature>
<feature type="region of interest" description="Disordered" evidence="7">
    <location>
        <begin position="850"/>
        <end position="910"/>
    </location>
</feature>
<evidence type="ECO:0000313" key="9">
    <source>
        <dbReference type="EMBL" id="URD79121.1"/>
    </source>
</evidence>
<dbReference type="CDD" id="cd00200">
    <property type="entry name" value="WD40"/>
    <property type="match status" value="1"/>
</dbReference>
<dbReference type="InterPro" id="IPR038765">
    <property type="entry name" value="Papain-like_cys_pep_sf"/>
</dbReference>
<dbReference type="GO" id="GO:0046872">
    <property type="term" value="F:metal ion binding"/>
    <property type="evidence" value="ECO:0007669"/>
    <property type="project" value="UniProtKB-KW"/>
</dbReference>
<dbReference type="PROSITE" id="PS51443">
    <property type="entry name" value="PCS"/>
    <property type="match status" value="1"/>
</dbReference>
<accession>A0A9E7EL44</accession>
<evidence type="ECO:0000256" key="7">
    <source>
        <dbReference type="SAM" id="MobiDB-lite"/>
    </source>
</evidence>
<sequence length="1230" mass="134692">MAVAGLYRRILPSPPAIEFASSEGKRLFSESLQNGTMEGFFKLISHFQTQSEPAYCGLASLSMVLNALAIDPQRKWKGPWRWYDESMLDCCEPLEKVKAEGITLGKVACLAQCAGAKVESFRTNQSTIDDFRNHVVKCTSSEHCHLIASYHRKPFKQTGTGHFSPIGGYHAESDMALILDVARFKYPPHWVPLALLWEAMDTIDEATGRPRGFMLISSHQRAPSLLYTLSCRDESWASMAKYLIDDVPILLKSEDLKSVHDVLSLLLMSLPACAGNFIKWVAEVRRQEEEGSSLSKEEKDRLAVKEEVLHQVHETELFKCVTDLLSSSTSNCKLRKKDSLTEIAANVCCEGAALLCGGLTSRNGICCRTCIRCLKDNGDKHTTVVSGTVVSGGGSEQAVDMLVPVSKAMTGSSCDTTLNNCIVMHPANNDVLTVLLLALPPTTWLDIKDESLLAEIQGLVSTENLPDALQQERFSGGVSERNMAQSNWEADKMLDVYIYDYLMKRNLQTTAKAFMAEGKVAADPVAIDAPGGFLFEWWSVFWDIFIARTNDKHSEVAAAYIEAQQIKAREHQQQLQMQQLQLMQQRHAQLQRNNPTHPSLMSPVNAVNSDGILGPSTASVLAAKIYEERLKHPHSMDTETSSQLLDPNRMALPKSATTHAGQLVQGNPGSISATLQQIQARNQQTTDIKMEGNLNMPQRTLPMDPSSIYGQGLIQSKSALNVAGLNQGVSGYPLKGWPLSSIDQLRPNLGPQVQKPVISAPAQFQLMSPQQQQQFLAQAQVQGNLGSSSSSGDMDPQRFRTLPRGSLSGKEGQPTGTDGSIGSLIQSTSPKIRQDQAEYIMKIKIVQMQQSSSQKPQEHLQQQQQLEQNNRKRKQPSSSGAANSTGTGNTVGHSPSSPSSTPFTHTIGDRVGMAGNLHHVSSMAKSSMMYGADGPGLASSSNQMDDLENFGDVASLDDNVESFLSHVDGDARDIFAALKKGPSDQNPGSLKGFSFNEVSCIRTSNSKVVCCHFSSDGKFLASAGHEMKAVLWNMDTLQTESTPEEHSLIITDVRFMPNSTRLATSSFDRHVKLWDATQGGTVQVRFQPNVGQLLAAAAENVVSIFDVETDRKKHTWQLHKKDVQSVCWDNTGELLASVSQDCVKVWSLAKGECIHELSSNGNKFHSCIFHPSYANLLVIGGYQTLELWNMGENQTTTVQAHEGLIAALAQSPATGMVASASHDRSVKLWK</sequence>
<dbReference type="Pfam" id="PF08513">
    <property type="entry name" value="LisH"/>
    <property type="match status" value="1"/>
</dbReference>
<dbReference type="Gene3D" id="3.90.70.30">
    <property type="entry name" value="Phytochelatin synthase, N-terminal domain"/>
    <property type="match status" value="1"/>
</dbReference>
<dbReference type="Gene3D" id="2.130.10.10">
    <property type="entry name" value="YVTN repeat-like/Quinoprotein amine dehydrogenase"/>
    <property type="match status" value="2"/>
</dbReference>
<evidence type="ECO:0000256" key="1">
    <source>
        <dbReference type="ARBA" id="ARBA00012468"/>
    </source>
</evidence>
<dbReference type="Pfam" id="PF05023">
    <property type="entry name" value="Phytochelatin"/>
    <property type="match status" value="1"/>
</dbReference>
<evidence type="ECO:0000256" key="6">
    <source>
        <dbReference type="PROSITE-ProRule" id="PRU00221"/>
    </source>
</evidence>
<dbReference type="Proteomes" id="UP001055439">
    <property type="component" value="Chromosome 10"/>
</dbReference>
<dbReference type="PROSITE" id="PS50082">
    <property type="entry name" value="WD_REPEATS_2"/>
    <property type="match status" value="3"/>
</dbReference>
<protein>
    <recommendedName>
        <fullName evidence="1">glutathione gamma-glutamylcysteinyltransferase</fullName>
        <ecNumber evidence="1">2.3.2.15</ecNumber>
    </recommendedName>
</protein>
<dbReference type="InterPro" id="IPR036322">
    <property type="entry name" value="WD40_repeat_dom_sf"/>
</dbReference>
<evidence type="ECO:0000256" key="2">
    <source>
        <dbReference type="ARBA" id="ARBA00022539"/>
    </source>
</evidence>
<dbReference type="InterPro" id="IPR038156">
    <property type="entry name" value="PCS_N_sf"/>
</dbReference>
<proteinExistence type="predicted"/>
<feature type="domain" description="Peptidase C83" evidence="8">
    <location>
        <begin position="1"/>
        <end position="221"/>
    </location>
</feature>
<feature type="compositionally biased region" description="Polar residues" evidence="7">
    <location>
        <begin position="783"/>
        <end position="792"/>
    </location>
</feature>
<dbReference type="PROSITE" id="PS50896">
    <property type="entry name" value="LISH"/>
    <property type="match status" value="1"/>
</dbReference>
<reference evidence="9" key="1">
    <citation type="submission" date="2022-05" db="EMBL/GenBank/DDBJ databases">
        <title>The Musa troglodytarum L. genome provides insights into the mechanism of non-climacteric behaviour and enrichment of carotenoids.</title>
        <authorList>
            <person name="Wang J."/>
        </authorList>
    </citation>
    <scope>NUCLEOTIDE SEQUENCE</scope>
    <source>
        <tissue evidence="9">Leaf</tissue>
    </source>
</reference>
<dbReference type="InterPro" id="IPR001680">
    <property type="entry name" value="WD40_rpt"/>
</dbReference>
<feature type="region of interest" description="Disordered" evidence="7">
    <location>
        <begin position="769"/>
        <end position="830"/>
    </location>
</feature>
<feature type="compositionally biased region" description="Low complexity" evidence="7">
    <location>
        <begin position="877"/>
        <end position="906"/>
    </location>
</feature>
<evidence type="ECO:0000256" key="4">
    <source>
        <dbReference type="ARBA" id="ARBA00022723"/>
    </source>
</evidence>
<feature type="compositionally biased region" description="Low complexity" evidence="7">
    <location>
        <begin position="769"/>
        <end position="782"/>
    </location>
</feature>
<evidence type="ECO:0000256" key="5">
    <source>
        <dbReference type="ARBA" id="ARBA00023315"/>
    </source>
</evidence>
<dbReference type="InterPro" id="IPR007719">
    <property type="entry name" value="PCS_N"/>
</dbReference>
<dbReference type="InterPro" id="IPR015943">
    <property type="entry name" value="WD40/YVTN_repeat-like_dom_sf"/>
</dbReference>
<feature type="repeat" description="WD" evidence="6">
    <location>
        <begin position="1001"/>
        <end position="1042"/>
    </location>
</feature>
<dbReference type="Pfam" id="PF00400">
    <property type="entry name" value="WD40"/>
    <property type="match status" value="4"/>
</dbReference>